<dbReference type="EMBL" id="BAABCT010000005">
    <property type="protein sequence ID" value="GAA4074429.1"/>
    <property type="molecule type" value="Genomic_DNA"/>
</dbReference>
<evidence type="ECO:0008006" key="3">
    <source>
        <dbReference type="Google" id="ProtNLM"/>
    </source>
</evidence>
<comment type="caution">
    <text evidence="1">The sequence shown here is derived from an EMBL/GenBank/DDBJ whole genome shotgun (WGS) entry which is preliminary data.</text>
</comment>
<evidence type="ECO:0000313" key="1">
    <source>
        <dbReference type="EMBL" id="GAA4074429.1"/>
    </source>
</evidence>
<sequence>MFYSELINNLIVDCHTYVLGNNAFGDLIQLLNTIKYRNIGNWRLPNNNELADILKVKNLKSDFWTTDPYTSAKSAYYHSSQTFSKTATKEDLNYECSLLIVAECDTPSVDTGFVGVGKTVNEDFSFLYGNLGICGFTNLTEVVALFNEHSMFNENTWRLPTIDELEKMYNDTPDSFVDLKLPAWSSSENGKYNAFQLNFLTGEKYACKKASDYNALPGAIILVKDI</sequence>
<organism evidence="1 2">
    <name type="scientific">Flavobacterium cheonanense</name>
    <dbReference type="NCBI Taxonomy" id="706183"/>
    <lineage>
        <taxon>Bacteria</taxon>
        <taxon>Pseudomonadati</taxon>
        <taxon>Bacteroidota</taxon>
        <taxon>Flavobacteriia</taxon>
        <taxon>Flavobacteriales</taxon>
        <taxon>Flavobacteriaceae</taxon>
        <taxon>Flavobacterium</taxon>
    </lineage>
</organism>
<reference evidence="2" key="1">
    <citation type="journal article" date="2019" name="Int. J. Syst. Evol. Microbiol.">
        <title>The Global Catalogue of Microorganisms (GCM) 10K type strain sequencing project: providing services to taxonomists for standard genome sequencing and annotation.</title>
        <authorList>
            <consortium name="The Broad Institute Genomics Platform"/>
            <consortium name="The Broad Institute Genome Sequencing Center for Infectious Disease"/>
            <person name="Wu L."/>
            <person name="Ma J."/>
        </authorList>
    </citation>
    <scope>NUCLEOTIDE SEQUENCE [LARGE SCALE GENOMIC DNA]</scope>
    <source>
        <strain evidence="2">JCM 17069</strain>
    </source>
</reference>
<proteinExistence type="predicted"/>
<protein>
    <recommendedName>
        <fullName evidence="3">DUF1566 domain-containing protein</fullName>
    </recommendedName>
</protein>
<evidence type="ECO:0000313" key="2">
    <source>
        <dbReference type="Proteomes" id="UP001500367"/>
    </source>
</evidence>
<name>A0ABP7VU37_9FLAO</name>
<keyword evidence="2" id="KW-1185">Reference proteome</keyword>
<gene>
    <name evidence="1" type="ORF">GCM10022389_19990</name>
</gene>
<accession>A0ABP7VU37</accession>
<dbReference type="Proteomes" id="UP001500367">
    <property type="component" value="Unassembled WGS sequence"/>
</dbReference>
<dbReference type="RefSeq" id="WP_344816570.1">
    <property type="nucleotide sequence ID" value="NZ_BAABCT010000005.1"/>
</dbReference>